<gene>
    <name evidence="2" type="ORF">B0T45_11235</name>
</gene>
<feature type="transmembrane region" description="Helical" evidence="1">
    <location>
        <begin position="81"/>
        <end position="102"/>
    </location>
</feature>
<protein>
    <recommendedName>
        <fullName evidence="4">DUF1700 domain-containing protein</fullName>
    </recommendedName>
</protein>
<reference evidence="2 3" key="1">
    <citation type="submission" date="2017-02" db="EMBL/GenBank/DDBJ databases">
        <title>Chromobacterium haemolyticum H5244.</title>
        <authorList>
            <person name="Gulvik C.A."/>
        </authorList>
    </citation>
    <scope>NUCLEOTIDE SEQUENCE [LARGE SCALE GENOMIC DNA]</scope>
    <source>
        <strain evidence="2 3">H5244</strain>
    </source>
</reference>
<dbReference type="RefSeq" id="WP_081555530.1">
    <property type="nucleotide sequence ID" value="NZ_MUKV01000012.1"/>
</dbReference>
<evidence type="ECO:0000313" key="2">
    <source>
        <dbReference type="EMBL" id="OQS39874.1"/>
    </source>
</evidence>
<dbReference type="Pfam" id="PF22564">
    <property type="entry name" value="HAAS"/>
    <property type="match status" value="1"/>
</dbReference>
<keyword evidence="1" id="KW-0472">Membrane</keyword>
<proteinExistence type="predicted"/>
<dbReference type="AlphaFoldDB" id="A0A1W0CYR3"/>
<name>A0A1W0CYR3_9NEIS</name>
<feature type="transmembrane region" description="Helical" evidence="1">
    <location>
        <begin position="108"/>
        <end position="128"/>
    </location>
</feature>
<organism evidence="2 3">
    <name type="scientific">Chromobacterium haemolyticum</name>
    <dbReference type="NCBI Taxonomy" id="394935"/>
    <lineage>
        <taxon>Bacteria</taxon>
        <taxon>Pseudomonadati</taxon>
        <taxon>Pseudomonadota</taxon>
        <taxon>Betaproteobacteria</taxon>
        <taxon>Neisseriales</taxon>
        <taxon>Chromobacteriaceae</taxon>
        <taxon>Chromobacterium</taxon>
    </lineage>
</organism>
<sequence length="362" mass="39085">MNRKVFLEQLEQALAGMPAEEIREIVADYQEYFSDAQEAGRAEDDVVAALGSPQKLAKELKAQAHYRQWENHRSFGNLMRVVASVAGLGVLNFFLALPFMLYLLCLSIGYMVSGSLLIAGVALVAAWGGNSLFGWPELEPSLSPENGKIEFKVQAEGKPVHGVTLKQGRLLLTLEEDETASLQLRTGDPVRVSYDGGELKVDASNPAARRSIKREGERSVSLERGQLRALTLTSDGGESMVLAQDGDGRSLRWRMISEEASAAAGEAGQAADLVLSDGESSLVIKDNRLSLKDGKDHIEIDGIPGLSLQSSAAVSGFVLLLVGGLGLVFCVWLTRLTWLGLVRYVRYQIDLVAGRSPSGKAV</sequence>
<keyword evidence="1" id="KW-1133">Transmembrane helix</keyword>
<comment type="caution">
    <text evidence="2">The sequence shown here is derived from an EMBL/GenBank/DDBJ whole genome shotgun (WGS) entry which is preliminary data.</text>
</comment>
<keyword evidence="1" id="KW-0812">Transmembrane</keyword>
<dbReference type="EMBL" id="MUKV01000012">
    <property type="protein sequence ID" value="OQS39874.1"/>
    <property type="molecule type" value="Genomic_DNA"/>
</dbReference>
<evidence type="ECO:0000256" key="1">
    <source>
        <dbReference type="SAM" id="Phobius"/>
    </source>
</evidence>
<evidence type="ECO:0008006" key="4">
    <source>
        <dbReference type="Google" id="ProtNLM"/>
    </source>
</evidence>
<feature type="transmembrane region" description="Helical" evidence="1">
    <location>
        <begin position="312"/>
        <end position="334"/>
    </location>
</feature>
<accession>A0A1W0CYR3</accession>
<evidence type="ECO:0000313" key="3">
    <source>
        <dbReference type="Proteomes" id="UP000192721"/>
    </source>
</evidence>
<dbReference type="Proteomes" id="UP000192721">
    <property type="component" value="Unassembled WGS sequence"/>
</dbReference>